<name>A0AAV7US85_PLEWA</name>
<comment type="caution">
    <text evidence="1">The sequence shown here is derived from an EMBL/GenBank/DDBJ whole genome shotgun (WGS) entry which is preliminary data.</text>
</comment>
<gene>
    <name evidence="1" type="ORF">NDU88_007195</name>
</gene>
<organism evidence="1 2">
    <name type="scientific">Pleurodeles waltl</name>
    <name type="common">Iberian ribbed newt</name>
    <dbReference type="NCBI Taxonomy" id="8319"/>
    <lineage>
        <taxon>Eukaryota</taxon>
        <taxon>Metazoa</taxon>
        <taxon>Chordata</taxon>
        <taxon>Craniata</taxon>
        <taxon>Vertebrata</taxon>
        <taxon>Euteleostomi</taxon>
        <taxon>Amphibia</taxon>
        <taxon>Batrachia</taxon>
        <taxon>Caudata</taxon>
        <taxon>Salamandroidea</taxon>
        <taxon>Salamandridae</taxon>
        <taxon>Pleurodelinae</taxon>
        <taxon>Pleurodeles</taxon>
    </lineage>
</organism>
<reference evidence="1" key="1">
    <citation type="journal article" date="2022" name="bioRxiv">
        <title>Sequencing and chromosome-scale assembly of the giantPleurodeles waltlgenome.</title>
        <authorList>
            <person name="Brown T."/>
            <person name="Elewa A."/>
            <person name="Iarovenko S."/>
            <person name="Subramanian E."/>
            <person name="Araus A.J."/>
            <person name="Petzold A."/>
            <person name="Susuki M."/>
            <person name="Suzuki K.-i.T."/>
            <person name="Hayashi T."/>
            <person name="Toyoda A."/>
            <person name="Oliveira C."/>
            <person name="Osipova E."/>
            <person name="Leigh N.D."/>
            <person name="Simon A."/>
            <person name="Yun M.H."/>
        </authorList>
    </citation>
    <scope>NUCLEOTIDE SEQUENCE</scope>
    <source>
        <strain evidence="1">20211129_DDA</strain>
        <tissue evidence="1">Liver</tissue>
    </source>
</reference>
<protein>
    <recommendedName>
        <fullName evidence="3">Secreted protein</fullName>
    </recommendedName>
</protein>
<dbReference type="EMBL" id="JANPWB010000005">
    <property type="protein sequence ID" value="KAJ1190457.1"/>
    <property type="molecule type" value="Genomic_DNA"/>
</dbReference>
<accession>A0AAV7US85</accession>
<sequence length="236" mass="24057">MLDLAVFSLFSAALPWRSVPCSAVLDFAVSDLFSCAFPCSAVFTMAVFSLFSGALPWRSVPCSAVLDFAVSDLFSSAFPCSAVFTMAVFSLFSSALPWWSLTCSAVLCHGCVFLVQRCFAMAGSDLCIGEWHDGPSLPSGAVAVGAFLGTDSGGGLLTSDDTAALLGTDSGGGLLTSDDTAALLGTDSGGGLLTCDDSAGGGVPAAGENGALVRRAALPRLCRLLLAPHHLSRSHS</sequence>
<keyword evidence="2" id="KW-1185">Reference proteome</keyword>
<evidence type="ECO:0000313" key="1">
    <source>
        <dbReference type="EMBL" id="KAJ1190457.1"/>
    </source>
</evidence>
<proteinExistence type="predicted"/>
<dbReference type="Proteomes" id="UP001066276">
    <property type="component" value="Chromosome 3_1"/>
</dbReference>
<evidence type="ECO:0008006" key="3">
    <source>
        <dbReference type="Google" id="ProtNLM"/>
    </source>
</evidence>
<evidence type="ECO:0000313" key="2">
    <source>
        <dbReference type="Proteomes" id="UP001066276"/>
    </source>
</evidence>
<dbReference type="AlphaFoldDB" id="A0AAV7US85"/>